<proteinExistence type="inferred from homology"/>
<evidence type="ECO:0000313" key="11">
    <source>
        <dbReference type="Proteomes" id="UP001180487"/>
    </source>
</evidence>
<evidence type="ECO:0000313" key="10">
    <source>
        <dbReference type="EMBL" id="MDR7376941.1"/>
    </source>
</evidence>
<keyword evidence="5 9" id="KW-0808">Transferase</keyword>
<keyword evidence="6 9" id="KW-0663">Pyridoxal phosphate</keyword>
<evidence type="ECO:0000256" key="1">
    <source>
        <dbReference type="ARBA" id="ARBA00001275"/>
    </source>
</evidence>
<evidence type="ECO:0000256" key="8">
    <source>
        <dbReference type="ARBA" id="ARBA00025174"/>
    </source>
</evidence>
<dbReference type="InterPro" id="IPR000811">
    <property type="entry name" value="Glyco_trans_35"/>
</dbReference>
<dbReference type="Proteomes" id="UP001180487">
    <property type="component" value="Unassembled WGS sequence"/>
</dbReference>
<dbReference type="PIRSF" id="PIRSF000460">
    <property type="entry name" value="Pprylas_GlgP"/>
    <property type="match status" value="1"/>
</dbReference>
<sequence>MPLRLTPSSANISTNIQAAITQHLLNTVGVNPADATPNDLMLAVSHVARQQLSQRWVETQTREAAAKARRVVYLSMEFLMGRTLSNALGALELRGAAAEGLTQFAQTLENVADREPDAALGNGGLGRLAACFLDSMATVGLPSFGYGIRYEYGMFAQDIQNGAQMEYPDPWLENGTPWEFPRADISYPVHFGGWVEHVNGSPIWRHAGEVAAKAYDMVVPGHGTEKVSTLRLWKAVAPAHIDLNAFNTGDYARAASLKNEYENISWVLYPNDSTPAGRELRLKQEYFFVSASVQDLVARHLREHPSLDNLAEHVAIHLNDTHPAIGVAELMRVLCDEHAMPWDKAWKICGNTFSYTNHTLMPEALETWPVGLMQHVLPRHLEIIFRINKEFLDLAATHRPGDNAFLARLSLIDEQGERRVRMAHLSIVGSHKVNGVSALHSELLVQTIFSDFASIWPDRFTNMTNGVTPRRWLAQANPGLSGLLDSTLGSGWRLDLDQLQKLKAKKDDAAFQKSFMAVKRANKVRLAEAIARSTGIQVSPDSLFDVQVKRIHEYKRQLLNVLHVVTRYQAILANPHADWVPRTVIFAGKAASSYVTAKSIIRLIHDVGTVVNNDPRIGDKLKLVFMPNYGVSVAETIMPGADLSEQISTAGTEASGTGNMKLALNGALTIGTDDGANIEIRQNVGDDNIFIFGLKTPEVQALKQSGYQPMRYYENTPALKAVLDAIAGGQFSPDEPGRYRALVDTLLWGGDHYLLLADYASYVATQAQVDDLYRQPAAWCAKAITNVAGMGVFSSDRTIREYAQQIWHMAPDAL</sequence>
<dbReference type="Gene3D" id="3.40.50.2000">
    <property type="entry name" value="Glycogen Phosphorylase B"/>
    <property type="match status" value="2"/>
</dbReference>
<dbReference type="RefSeq" id="WP_310372255.1">
    <property type="nucleotide sequence ID" value="NZ_JAVDXT010000001.1"/>
</dbReference>
<dbReference type="InterPro" id="IPR011833">
    <property type="entry name" value="Glycg_phsphrylas"/>
</dbReference>
<gene>
    <name evidence="10" type="ORF">J2X19_001599</name>
</gene>
<evidence type="ECO:0000256" key="7">
    <source>
        <dbReference type="ARBA" id="ARBA00023277"/>
    </source>
</evidence>
<comment type="cofactor">
    <cofactor evidence="2 9">
        <name>pyridoxal 5'-phosphate</name>
        <dbReference type="ChEBI" id="CHEBI:597326"/>
    </cofactor>
</comment>
<dbReference type="NCBIfam" id="TIGR02093">
    <property type="entry name" value="P_ylase"/>
    <property type="match status" value="1"/>
</dbReference>
<comment type="catalytic activity">
    <reaction evidence="1 9">
        <text>[(1-&gt;4)-alpha-D-glucosyl](n) + phosphate = [(1-&gt;4)-alpha-D-glucosyl](n-1) + alpha-D-glucose 1-phosphate</text>
        <dbReference type="Rhea" id="RHEA:41732"/>
        <dbReference type="Rhea" id="RHEA-COMP:9584"/>
        <dbReference type="Rhea" id="RHEA-COMP:9586"/>
        <dbReference type="ChEBI" id="CHEBI:15444"/>
        <dbReference type="ChEBI" id="CHEBI:43474"/>
        <dbReference type="ChEBI" id="CHEBI:58601"/>
        <dbReference type="EC" id="2.4.1.1"/>
    </reaction>
</comment>
<name>A0ABU2C6H8_9BURK</name>
<protein>
    <recommendedName>
        <fullName evidence="9">Alpha-1,4 glucan phosphorylase</fullName>
        <ecNumber evidence="9">2.4.1.1</ecNumber>
    </recommendedName>
</protein>
<accession>A0ABU2C6H8</accession>
<keyword evidence="11" id="KW-1185">Reference proteome</keyword>
<keyword evidence="4 9" id="KW-0328">Glycosyltransferase</keyword>
<evidence type="ECO:0000256" key="6">
    <source>
        <dbReference type="ARBA" id="ARBA00022898"/>
    </source>
</evidence>
<organism evidence="10 11">
    <name type="scientific">Rhodoferax ferrireducens</name>
    <dbReference type="NCBI Taxonomy" id="192843"/>
    <lineage>
        <taxon>Bacteria</taxon>
        <taxon>Pseudomonadati</taxon>
        <taxon>Pseudomonadota</taxon>
        <taxon>Betaproteobacteria</taxon>
        <taxon>Burkholderiales</taxon>
        <taxon>Comamonadaceae</taxon>
        <taxon>Rhodoferax</taxon>
    </lineage>
</organism>
<comment type="function">
    <text evidence="9">Allosteric enzyme that catalyzes the rate-limiting step in glycogen catabolism, the phosphorolytic cleavage of glycogen to produce glucose-1-phosphate, and plays a central role in maintaining cellular and organismal glucose homeostasis.</text>
</comment>
<dbReference type="EC" id="2.4.1.1" evidence="9"/>
<dbReference type="PROSITE" id="PS00102">
    <property type="entry name" value="PHOSPHORYLASE"/>
    <property type="match status" value="1"/>
</dbReference>
<evidence type="ECO:0000256" key="9">
    <source>
        <dbReference type="RuleBase" id="RU000587"/>
    </source>
</evidence>
<keyword evidence="7 9" id="KW-0119">Carbohydrate metabolism</keyword>
<evidence type="ECO:0000256" key="3">
    <source>
        <dbReference type="ARBA" id="ARBA00006047"/>
    </source>
</evidence>
<dbReference type="SUPFAM" id="SSF53756">
    <property type="entry name" value="UDP-Glycosyltransferase/glycogen phosphorylase"/>
    <property type="match status" value="1"/>
</dbReference>
<dbReference type="Pfam" id="PF00343">
    <property type="entry name" value="Phosphorylase"/>
    <property type="match status" value="1"/>
</dbReference>
<dbReference type="GO" id="GO:0004645">
    <property type="term" value="F:1,4-alpha-oligoglucan phosphorylase activity"/>
    <property type="evidence" value="ECO:0007669"/>
    <property type="project" value="UniProtKB-EC"/>
</dbReference>
<evidence type="ECO:0000256" key="5">
    <source>
        <dbReference type="ARBA" id="ARBA00022679"/>
    </source>
</evidence>
<dbReference type="PANTHER" id="PTHR11468:SF3">
    <property type="entry name" value="GLYCOGEN PHOSPHORYLASE, LIVER FORM"/>
    <property type="match status" value="1"/>
</dbReference>
<comment type="similarity">
    <text evidence="3 9">Belongs to the glycogen phosphorylase family.</text>
</comment>
<dbReference type="CDD" id="cd04300">
    <property type="entry name" value="GT35_Glycogen_Phosphorylase"/>
    <property type="match status" value="1"/>
</dbReference>
<dbReference type="PANTHER" id="PTHR11468">
    <property type="entry name" value="GLYCOGEN PHOSPHORYLASE"/>
    <property type="match status" value="1"/>
</dbReference>
<comment type="function">
    <text evidence="8">Phosphorylase is an important allosteric enzyme in carbohydrate metabolism. Enzymes from different sources differ in their regulatory mechanisms and in their natural substrates. However, all known phosphorylases share catalytic and structural properties.</text>
</comment>
<evidence type="ECO:0000256" key="2">
    <source>
        <dbReference type="ARBA" id="ARBA00001933"/>
    </source>
</evidence>
<evidence type="ECO:0000256" key="4">
    <source>
        <dbReference type="ARBA" id="ARBA00022676"/>
    </source>
</evidence>
<reference evidence="10 11" key="1">
    <citation type="submission" date="2023-07" db="EMBL/GenBank/DDBJ databases">
        <title>Sorghum-associated microbial communities from plants grown in Nebraska, USA.</title>
        <authorList>
            <person name="Schachtman D."/>
        </authorList>
    </citation>
    <scope>NUCLEOTIDE SEQUENCE [LARGE SCALE GENOMIC DNA]</scope>
    <source>
        <strain evidence="10 11">BE313</strain>
    </source>
</reference>
<comment type="caution">
    <text evidence="10">The sequence shown here is derived from an EMBL/GenBank/DDBJ whole genome shotgun (WGS) entry which is preliminary data.</text>
</comment>
<dbReference type="EMBL" id="JAVDXT010000001">
    <property type="protein sequence ID" value="MDR7376941.1"/>
    <property type="molecule type" value="Genomic_DNA"/>
</dbReference>
<dbReference type="InterPro" id="IPR035090">
    <property type="entry name" value="Pyridoxal_P_attach_site"/>
</dbReference>